<keyword evidence="3" id="KW-1185">Reference proteome</keyword>
<dbReference type="Proteomes" id="UP000651452">
    <property type="component" value="Unassembled WGS sequence"/>
</dbReference>
<name>A0A8H7J7G9_9PLEO</name>
<evidence type="ECO:0000256" key="1">
    <source>
        <dbReference type="SAM" id="MobiDB-lite"/>
    </source>
</evidence>
<dbReference type="EMBL" id="RZGK01000007">
    <property type="protein sequence ID" value="KAF9697617.1"/>
    <property type="molecule type" value="Genomic_DNA"/>
</dbReference>
<accession>A0A8H7J7G9</accession>
<protein>
    <submittedName>
        <fullName evidence="2">Uncharacterized protein</fullName>
    </submittedName>
</protein>
<feature type="region of interest" description="Disordered" evidence="1">
    <location>
        <begin position="138"/>
        <end position="157"/>
    </location>
</feature>
<evidence type="ECO:0000313" key="2">
    <source>
        <dbReference type="EMBL" id="KAF9697617.1"/>
    </source>
</evidence>
<proteinExistence type="predicted"/>
<sequence length="295" mass="34091">MPHALTPHPELLTSQPTSNLSSDEESHLEELLAHKLRGIPNHHIPAITLRDILHRTPKTKLANIPPDINLEWFLRNRSTIDKHNNTPLKDDQAQHPSITRAIFFYRLSTTHQFQRYHDTTRWNLYIATALLTQHTLTKHGTTPASPSNTDTRIQKTEPPISRASARFLTRYLAAVLEQHRPFHHPSNSFTARDSFIRLWSSSVHDLFAIRRSWARKAMQRCAKRVAREWEVEFERARAEMGSRGYWRRVGRFEGSVVPGRVGCGVLDLGLEREGGMVVVVMWVCWMGRRMSCSLR</sequence>
<gene>
    <name evidence="2" type="ORF">EKO04_004178</name>
</gene>
<organism evidence="2 3">
    <name type="scientific">Ascochyta lentis</name>
    <dbReference type="NCBI Taxonomy" id="205686"/>
    <lineage>
        <taxon>Eukaryota</taxon>
        <taxon>Fungi</taxon>
        <taxon>Dikarya</taxon>
        <taxon>Ascomycota</taxon>
        <taxon>Pezizomycotina</taxon>
        <taxon>Dothideomycetes</taxon>
        <taxon>Pleosporomycetidae</taxon>
        <taxon>Pleosporales</taxon>
        <taxon>Pleosporineae</taxon>
        <taxon>Didymellaceae</taxon>
        <taxon>Ascochyta</taxon>
    </lineage>
</organism>
<reference evidence="2" key="1">
    <citation type="submission" date="2018-12" db="EMBL/GenBank/DDBJ databases">
        <authorList>
            <person name="Syme R.A."/>
            <person name="Farfan-Caceres L."/>
            <person name="Lichtenzveig J."/>
        </authorList>
    </citation>
    <scope>NUCLEOTIDE SEQUENCE</scope>
    <source>
        <strain evidence="2">Al4</strain>
    </source>
</reference>
<evidence type="ECO:0000313" key="3">
    <source>
        <dbReference type="Proteomes" id="UP000651452"/>
    </source>
</evidence>
<feature type="region of interest" description="Disordered" evidence="1">
    <location>
        <begin position="1"/>
        <end position="26"/>
    </location>
</feature>
<reference evidence="2" key="2">
    <citation type="submission" date="2020-09" db="EMBL/GenBank/DDBJ databases">
        <title>Reference genome assembly for Australian Ascochyta lentis isolate Al4.</title>
        <authorList>
            <person name="Lee R.C."/>
            <person name="Farfan-Caceres L.M."/>
            <person name="Debler J.W."/>
            <person name="Williams A.H."/>
            <person name="Henares B.M."/>
        </authorList>
    </citation>
    <scope>NUCLEOTIDE SEQUENCE</scope>
    <source>
        <strain evidence="2">Al4</strain>
    </source>
</reference>
<feature type="compositionally biased region" description="Polar residues" evidence="1">
    <location>
        <begin position="138"/>
        <end position="151"/>
    </location>
</feature>
<comment type="caution">
    <text evidence="2">The sequence shown here is derived from an EMBL/GenBank/DDBJ whole genome shotgun (WGS) entry which is preliminary data.</text>
</comment>
<dbReference type="AlphaFoldDB" id="A0A8H7J7G9"/>
<dbReference type="OrthoDB" id="3796041at2759"/>